<evidence type="ECO:0000259" key="3">
    <source>
        <dbReference type="Pfam" id="PF01073"/>
    </source>
</evidence>
<dbReference type="Pfam" id="PF01073">
    <property type="entry name" value="3Beta_HSD"/>
    <property type="match status" value="1"/>
</dbReference>
<evidence type="ECO:0000256" key="1">
    <source>
        <dbReference type="ARBA" id="ARBA00023002"/>
    </source>
</evidence>
<name>A0A093VQW4_TALMA</name>
<dbReference type="GO" id="GO:0006694">
    <property type="term" value="P:steroid biosynthetic process"/>
    <property type="evidence" value="ECO:0007669"/>
    <property type="project" value="InterPro"/>
</dbReference>
<dbReference type="InterPro" id="IPR002225">
    <property type="entry name" value="3Beta_OHSteriod_DH/Estase"/>
</dbReference>
<proteinExistence type="inferred from homology"/>
<dbReference type="eggNOG" id="KOG1502">
    <property type="taxonomic scope" value="Eukaryota"/>
</dbReference>
<dbReference type="EMBL" id="JPOX01000010">
    <property type="protein sequence ID" value="KFX49006.1"/>
    <property type="molecule type" value="Genomic_DNA"/>
</dbReference>
<dbReference type="PANTHER" id="PTHR10366:SF562">
    <property type="entry name" value="ALDEHYDE REDUCTASE II (AFU_ORTHOLOGUE AFUA_1G11360)"/>
    <property type="match status" value="1"/>
</dbReference>
<evidence type="ECO:0000256" key="2">
    <source>
        <dbReference type="ARBA" id="ARBA00023445"/>
    </source>
</evidence>
<organism evidence="4">
    <name type="scientific">Talaromyces marneffei PM1</name>
    <dbReference type="NCBI Taxonomy" id="1077442"/>
    <lineage>
        <taxon>Eukaryota</taxon>
        <taxon>Fungi</taxon>
        <taxon>Dikarya</taxon>
        <taxon>Ascomycota</taxon>
        <taxon>Pezizomycotina</taxon>
        <taxon>Eurotiomycetes</taxon>
        <taxon>Eurotiomycetidae</taxon>
        <taxon>Eurotiales</taxon>
        <taxon>Trichocomaceae</taxon>
        <taxon>Talaromyces</taxon>
        <taxon>Talaromyces sect. Talaromyces</taxon>
    </lineage>
</organism>
<evidence type="ECO:0000313" key="4">
    <source>
        <dbReference type="EMBL" id="KFX49006.1"/>
    </source>
</evidence>
<dbReference type="Gene3D" id="3.40.50.720">
    <property type="entry name" value="NAD(P)-binding Rossmann-like Domain"/>
    <property type="match status" value="1"/>
</dbReference>
<dbReference type="InterPro" id="IPR036291">
    <property type="entry name" value="NAD(P)-bd_dom_sf"/>
</dbReference>
<dbReference type="HOGENOM" id="CLU_007383_9_2_1"/>
<dbReference type="PANTHER" id="PTHR10366">
    <property type="entry name" value="NAD DEPENDENT EPIMERASE/DEHYDRATASE"/>
    <property type="match status" value="1"/>
</dbReference>
<gene>
    <name evidence="4" type="ORF">GQ26_0100550</name>
</gene>
<comment type="caution">
    <text evidence="4">The sequence shown here is derived from an EMBL/GenBank/DDBJ whole genome shotgun (WGS) entry which is preliminary data.</text>
</comment>
<keyword evidence="1" id="KW-0560">Oxidoreductase</keyword>
<sequence length="347" mass="38405">MAEIKTTIPRGSWVLVTGASGFVASHVVKEFLQRGYKVRGTVRDLAKYSWLVQDLFKTDADKSNLEIVQVPDLAAEHAFDEAVKGVSAIIHVATIGFYPNPNNVIPKVVAGTRSLLEVAIKEPSVQQFVYTSSIAAMISPQLDDATQLTADTWNDEAVSQAWAPPPYERSRAWPVYAASKTLAEKAVWEFVNEKHPKFTVNTVVPAAVFGECLSKTHAELGHMWPRILYEGNPDAVAGVLAMPGTIQHNVKDCAILHVAAVLDPDVKNARLIGWGQSCTWNDILAIMRKLCPNRKFLDEVPGLDKYKITADDEQSLAILKRWTGQYGWTSLEESIAQHLPTIVTWYP</sequence>
<dbReference type="SUPFAM" id="SSF51735">
    <property type="entry name" value="NAD(P)-binding Rossmann-fold domains"/>
    <property type="match status" value="1"/>
</dbReference>
<reference evidence="4" key="1">
    <citation type="journal article" date="2014" name="PLoS Genet.">
        <title>Signature Gene Expression Reveals Novel Clues to the Molecular Mechanisms of Dimorphic Transition in Penicillium marneffei.</title>
        <authorList>
            <person name="Yang E."/>
            <person name="Wang G."/>
            <person name="Cai J."/>
            <person name="Woo P.C."/>
            <person name="Lau S.K."/>
            <person name="Yuen K.-Y."/>
            <person name="Chow W.-N."/>
            <person name="Lin X."/>
        </authorList>
    </citation>
    <scope>NUCLEOTIDE SEQUENCE [LARGE SCALE GENOMIC DNA]</scope>
    <source>
        <strain evidence="4">PM1</strain>
    </source>
</reference>
<comment type="similarity">
    <text evidence="2">Belongs to the NAD(P)-dependent epimerase/dehydratase family. Dihydroflavonol-4-reductase subfamily.</text>
</comment>
<dbReference type="InterPro" id="IPR050425">
    <property type="entry name" value="NAD(P)_dehydrat-like"/>
</dbReference>
<feature type="domain" description="3-beta hydroxysteroid dehydrogenase/isomerase" evidence="3">
    <location>
        <begin position="15"/>
        <end position="216"/>
    </location>
</feature>
<protein>
    <submittedName>
        <fullName evidence="4">Aldehyde reductase 2</fullName>
    </submittedName>
</protein>
<accession>A0A093VQW4</accession>
<dbReference type="AlphaFoldDB" id="A0A093VQW4"/>
<dbReference type="GO" id="GO:0016616">
    <property type="term" value="F:oxidoreductase activity, acting on the CH-OH group of donors, NAD or NADP as acceptor"/>
    <property type="evidence" value="ECO:0007669"/>
    <property type="project" value="InterPro"/>
</dbReference>